<comment type="similarity">
    <text evidence="1 5">Belongs to the universal ribosomal protein uL29 family.</text>
</comment>
<name>A0AAI8AMF7_MESHY</name>
<protein>
    <recommendedName>
        <fullName evidence="4 5">Large ribosomal subunit protein uL29</fullName>
    </recommendedName>
</protein>
<dbReference type="Gene3D" id="1.10.287.310">
    <property type="match status" value="1"/>
</dbReference>
<dbReference type="InterPro" id="IPR001854">
    <property type="entry name" value="Ribosomal_uL29"/>
</dbReference>
<proteinExistence type="inferred from homology"/>
<dbReference type="Proteomes" id="UP000009399">
    <property type="component" value="Chromosome"/>
</dbReference>
<evidence type="ECO:0000256" key="1">
    <source>
        <dbReference type="ARBA" id="ARBA00009254"/>
    </source>
</evidence>
<dbReference type="GO" id="GO:0022625">
    <property type="term" value="C:cytosolic large ribosomal subunit"/>
    <property type="evidence" value="ECO:0007669"/>
    <property type="project" value="TreeGrafter"/>
</dbReference>
<dbReference type="InterPro" id="IPR036049">
    <property type="entry name" value="Ribosomal_uL29_sf"/>
</dbReference>
<gene>
    <name evidence="5" type="primary">rpmC</name>
    <name evidence="6" type="ORF">MOS_440</name>
</gene>
<evidence type="ECO:0000256" key="5">
    <source>
        <dbReference type="HAMAP-Rule" id="MF_00374"/>
    </source>
</evidence>
<keyword evidence="2 5" id="KW-0689">Ribosomal protein</keyword>
<dbReference type="HAMAP" id="MF_00374">
    <property type="entry name" value="Ribosomal_uL29"/>
    <property type="match status" value="1"/>
</dbReference>
<keyword evidence="3 5" id="KW-0687">Ribonucleoprotein</keyword>
<dbReference type="GeneID" id="93248548"/>
<dbReference type="AlphaFoldDB" id="A0AAI8AMF7"/>
<dbReference type="PANTHER" id="PTHR10916:SF0">
    <property type="entry name" value="LARGE RIBOSOMAL SUBUNIT PROTEIN UL29C"/>
    <property type="match status" value="1"/>
</dbReference>
<dbReference type="GO" id="GO:0003735">
    <property type="term" value="F:structural constituent of ribosome"/>
    <property type="evidence" value="ECO:0007669"/>
    <property type="project" value="InterPro"/>
</dbReference>
<dbReference type="RefSeq" id="WP_013302216.1">
    <property type="nucleotide sequence ID" value="NC_019552.1"/>
</dbReference>
<dbReference type="EMBL" id="CP003914">
    <property type="protein sequence ID" value="AFX74364.1"/>
    <property type="molecule type" value="Genomic_DNA"/>
</dbReference>
<evidence type="ECO:0000256" key="4">
    <source>
        <dbReference type="ARBA" id="ARBA00035204"/>
    </source>
</evidence>
<dbReference type="PANTHER" id="PTHR10916">
    <property type="entry name" value="60S RIBOSOMAL PROTEIN L35/50S RIBOSOMAL PROTEIN L29"/>
    <property type="match status" value="1"/>
</dbReference>
<dbReference type="CDD" id="cd00427">
    <property type="entry name" value="Ribosomal_L29_HIP"/>
    <property type="match status" value="1"/>
</dbReference>
<dbReference type="FunFam" id="1.10.287.310:FF:000001">
    <property type="entry name" value="50S ribosomal protein L29"/>
    <property type="match status" value="1"/>
</dbReference>
<dbReference type="Pfam" id="PF00831">
    <property type="entry name" value="Ribosomal_L29"/>
    <property type="match status" value="1"/>
</dbReference>
<dbReference type="GO" id="GO:0006412">
    <property type="term" value="P:translation"/>
    <property type="evidence" value="ECO:0007669"/>
    <property type="project" value="UniProtKB-UniRule"/>
</dbReference>
<sequence length="69" mass="8429">MEFKDLKKKTTEQLEQLLNEYKSELFTLRFRNKTQQLDHTHKIKQVRKDIARILTAIRQSELEQEKGRK</sequence>
<evidence type="ECO:0000313" key="6">
    <source>
        <dbReference type="EMBL" id="AFX74364.1"/>
    </source>
</evidence>
<dbReference type="SUPFAM" id="SSF46561">
    <property type="entry name" value="Ribosomal protein L29 (L29p)"/>
    <property type="match status" value="1"/>
</dbReference>
<evidence type="ECO:0000256" key="3">
    <source>
        <dbReference type="ARBA" id="ARBA00023274"/>
    </source>
</evidence>
<organism evidence="6 7">
    <name type="scientific">Mesomycoplasma hyorhinis SK76</name>
    <dbReference type="NCBI Taxonomy" id="1118964"/>
    <lineage>
        <taxon>Bacteria</taxon>
        <taxon>Bacillati</taxon>
        <taxon>Mycoplasmatota</taxon>
        <taxon>Mycoplasmoidales</taxon>
        <taxon>Metamycoplasmataceae</taxon>
        <taxon>Mesomycoplasma</taxon>
    </lineage>
</organism>
<dbReference type="InterPro" id="IPR050063">
    <property type="entry name" value="Ribosomal_protein_uL29"/>
</dbReference>
<dbReference type="NCBIfam" id="TIGR00012">
    <property type="entry name" value="L29"/>
    <property type="match status" value="1"/>
</dbReference>
<accession>A0AAI8AMF7</accession>
<reference evidence="6 7" key="1">
    <citation type="journal article" date="2013" name="Genome Announc.">
        <title>Complete Genome Sequence of Mycoplasma hyorhinis Strain SK76.</title>
        <authorList>
            <person name="Goodison S."/>
            <person name="Urquidi V."/>
            <person name="Kumar D."/>
            <person name="Reyes L."/>
            <person name="Rosser C.J."/>
        </authorList>
    </citation>
    <scope>NUCLEOTIDE SEQUENCE [LARGE SCALE GENOMIC DNA]</scope>
    <source>
        <strain evidence="6 7">SK76</strain>
    </source>
</reference>
<evidence type="ECO:0000313" key="7">
    <source>
        <dbReference type="Proteomes" id="UP000009399"/>
    </source>
</evidence>
<evidence type="ECO:0000256" key="2">
    <source>
        <dbReference type="ARBA" id="ARBA00022980"/>
    </source>
</evidence>
<dbReference type="KEGG" id="mhs:MOS_440"/>